<dbReference type="Pfam" id="PF00743">
    <property type="entry name" value="FMO-like"/>
    <property type="match status" value="1"/>
</dbReference>
<dbReference type="EMBL" id="JAGTJR010000081">
    <property type="protein sequence ID" value="KAH7014062.1"/>
    <property type="molecule type" value="Genomic_DNA"/>
</dbReference>
<dbReference type="InterPro" id="IPR020946">
    <property type="entry name" value="Flavin_mOase-like"/>
</dbReference>
<evidence type="ECO:0000313" key="6">
    <source>
        <dbReference type="Proteomes" id="UP000774617"/>
    </source>
</evidence>
<keyword evidence="2" id="KW-0285">Flavoprotein</keyword>
<evidence type="ECO:0000256" key="1">
    <source>
        <dbReference type="ARBA" id="ARBA00009183"/>
    </source>
</evidence>
<comment type="caution">
    <text evidence="5">The sequence shown here is derived from an EMBL/GenBank/DDBJ whole genome shotgun (WGS) entry which is preliminary data.</text>
</comment>
<keyword evidence="6" id="KW-1185">Reference proteome</keyword>
<evidence type="ECO:0000256" key="3">
    <source>
        <dbReference type="ARBA" id="ARBA00022827"/>
    </source>
</evidence>
<evidence type="ECO:0000256" key="4">
    <source>
        <dbReference type="ARBA" id="ARBA00023002"/>
    </source>
</evidence>
<proteinExistence type="inferred from homology"/>
<name>A0ABQ8FQY0_9PEZI</name>
<comment type="similarity">
    <text evidence="1">Belongs to the FMO family.</text>
</comment>
<evidence type="ECO:0000256" key="2">
    <source>
        <dbReference type="ARBA" id="ARBA00022630"/>
    </source>
</evidence>
<dbReference type="PANTHER" id="PTHR23023">
    <property type="entry name" value="DIMETHYLANILINE MONOOXYGENASE"/>
    <property type="match status" value="1"/>
</dbReference>
<evidence type="ECO:0000313" key="5">
    <source>
        <dbReference type="EMBL" id="KAH7014062.1"/>
    </source>
</evidence>
<sequence length="604" mass="67512">MVVTDKFDMVIVGAGFHGLSLARTYLEIHPNTNLLILDDQSTIGGVWSTSRLYPGLKTNSGAGSFEFTDYPMLGNPRYPEMKAWDHIPGDVVRRYLEDYAVKFGLHQRIRFRKRVVEAEDMGAEGWMLTVDSVDEEGWKEKRGGSEGQSARIHAAILVVATGMSTTPKIPSLLGSDRFASPIFHVRDFGKHAASTTPSPALPKDKPVNVVIISANKSAADAAHHYATNGMHVHWVIRPGGKGPCWFAPSTVSPFKFKAESLARTRAMTFLSPCIWGDADGFGWVRSLFHRTFLGQKIVDWFHLGLIQAGMEGTAGYGKNPNLQKLRPWRDMFWIGAGSASQNYTKPDVFELVRQGKIEVHIANVESLGEKEVRLGNGQVFRDVEALVCATGWTLNPTIKFFRDGVDIAAELGLPHAFGKMDEEEKALVARADAEILKAMPRLKAQPAPARPPYLQQTPYEVKDPAEETMEETFKLYRFMVPPSKIATRTLAFSGMTRDVSAPMIAEVQSLWLSAFFSHQIPTQISARVKYESILHARYGLWRYPHGFGAVMPDIFYDFVPLFDLMISELGLRSWRKGSLMKEIFTGYMPRDYAGLVDEIKAMEL</sequence>
<dbReference type="InterPro" id="IPR050346">
    <property type="entry name" value="FMO-like"/>
</dbReference>
<reference evidence="5 6" key="1">
    <citation type="journal article" date="2021" name="Nat. Commun.">
        <title>Genetic determinants of endophytism in the Arabidopsis root mycobiome.</title>
        <authorList>
            <person name="Mesny F."/>
            <person name="Miyauchi S."/>
            <person name="Thiergart T."/>
            <person name="Pickel B."/>
            <person name="Atanasova L."/>
            <person name="Karlsson M."/>
            <person name="Huettel B."/>
            <person name="Barry K.W."/>
            <person name="Haridas S."/>
            <person name="Chen C."/>
            <person name="Bauer D."/>
            <person name="Andreopoulos W."/>
            <person name="Pangilinan J."/>
            <person name="LaButti K."/>
            <person name="Riley R."/>
            <person name="Lipzen A."/>
            <person name="Clum A."/>
            <person name="Drula E."/>
            <person name="Henrissat B."/>
            <person name="Kohler A."/>
            <person name="Grigoriev I.V."/>
            <person name="Martin F.M."/>
            <person name="Hacquard S."/>
        </authorList>
    </citation>
    <scope>NUCLEOTIDE SEQUENCE [LARGE SCALE GENOMIC DNA]</scope>
    <source>
        <strain evidence="5 6">MPI-SDFR-AT-0080</strain>
    </source>
</reference>
<dbReference type="InterPro" id="IPR036188">
    <property type="entry name" value="FAD/NAD-bd_sf"/>
</dbReference>
<evidence type="ECO:0008006" key="7">
    <source>
        <dbReference type="Google" id="ProtNLM"/>
    </source>
</evidence>
<keyword evidence="4" id="KW-0560">Oxidoreductase</keyword>
<accession>A0ABQ8FQY0</accession>
<dbReference type="SUPFAM" id="SSF51905">
    <property type="entry name" value="FAD/NAD(P)-binding domain"/>
    <property type="match status" value="1"/>
</dbReference>
<organism evidence="5 6">
    <name type="scientific">Macrophomina phaseolina</name>
    <dbReference type="NCBI Taxonomy" id="35725"/>
    <lineage>
        <taxon>Eukaryota</taxon>
        <taxon>Fungi</taxon>
        <taxon>Dikarya</taxon>
        <taxon>Ascomycota</taxon>
        <taxon>Pezizomycotina</taxon>
        <taxon>Dothideomycetes</taxon>
        <taxon>Dothideomycetes incertae sedis</taxon>
        <taxon>Botryosphaeriales</taxon>
        <taxon>Botryosphaeriaceae</taxon>
        <taxon>Macrophomina</taxon>
    </lineage>
</organism>
<keyword evidence="3" id="KW-0274">FAD</keyword>
<protein>
    <recommendedName>
        <fullName evidence="7">Flavin-containing monooxygenase-like protein</fullName>
    </recommendedName>
</protein>
<dbReference type="Proteomes" id="UP000774617">
    <property type="component" value="Unassembled WGS sequence"/>
</dbReference>
<dbReference type="Gene3D" id="3.50.50.60">
    <property type="entry name" value="FAD/NAD(P)-binding domain"/>
    <property type="match status" value="1"/>
</dbReference>
<gene>
    <name evidence="5" type="ORF">B0J12DRAFT_777050</name>
</gene>